<feature type="signal peptide" evidence="6">
    <location>
        <begin position="1"/>
        <end position="19"/>
    </location>
</feature>
<evidence type="ECO:0000313" key="11">
    <source>
        <dbReference type="Proteomes" id="UP000249829"/>
    </source>
</evidence>
<evidence type="ECO:0000256" key="6">
    <source>
        <dbReference type="SAM" id="SignalP"/>
    </source>
</evidence>
<evidence type="ECO:0000256" key="2">
    <source>
        <dbReference type="ARBA" id="ARBA00022723"/>
    </source>
</evidence>
<organism evidence="10 11">
    <name type="scientific">Aspergillus violaceofuscus (strain CBS 115571)</name>
    <dbReference type="NCBI Taxonomy" id="1450538"/>
    <lineage>
        <taxon>Eukaryota</taxon>
        <taxon>Fungi</taxon>
        <taxon>Dikarya</taxon>
        <taxon>Ascomycota</taxon>
        <taxon>Pezizomycotina</taxon>
        <taxon>Eurotiomycetes</taxon>
        <taxon>Eurotiomycetidae</taxon>
        <taxon>Eurotiales</taxon>
        <taxon>Aspergillaceae</taxon>
        <taxon>Aspergillus</taxon>
    </lineage>
</organism>
<dbReference type="InterPro" id="IPR011707">
    <property type="entry name" value="Cu-oxidase-like_N"/>
</dbReference>
<dbReference type="SUPFAM" id="SSF49503">
    <property type="entry name" value="Cupredoxins"/>
    <property type="match status" value="3"/>
</dbReference>
<feature type="region of interest" description="Disordered" evidence="5">
    <location>
        <begin position="345"/>
        <end position="375"/>
    </location>
</feature>
<keyword evidence="11" id="KW-1185">Reference proteome</keyword>
<evidence type="ECO:0000256" key="5">
    <source>
        <dbReference type="SAM" id="MobiDB-lite"/>
    </source>
</evidence>
<dbReference type="InterPro" id="IPR008972">
    <property type="entry name" value="Cupredoxin"/>
</dbReference>
<evidence type="ECO:0000259" key="8">
    <source>
        <dbReference type="Pfam" id="PF07731"/>
    </source>
</evidence>
<feature type="chain" id="PRO_5015896848" evidence="6">
    <location>
        <begin position="20"/>
        <end position="640"/>
    </location>
</feature>
<dbReference type="Proteomes" id="UP000249829">
    <property type="component" value="Unassembled WGS sequence"/>
</dbReference>
<evidence type="ECO:0000256" key="1">
    <source>
        <dbReference type="ARBA" id="ARBA00010609"/>
    </source>
</evidence>
<keyword evidence="2" id="KW-0479">Metal-binding</keyword>
<keyword evidence="4" id="KW-0186">Copper</keyword>
<dbReference type="InterPro" id="IPR045087">
    <property type="entry name" value="Cu-oxidase_fam"/>
</dbReference>
<evidence type="ECO:0000259" key="9">
    <source>
        <dbReference type="Pfam" id="PF07732"/>
    </source>
</evidence>
<dbReference type="Gene3D" id="2.60.40.420">
    <property type="entry name" value="Cupredoxins - blue copper proteins"/>
    <property type="match status" value="3"/>
</dbReference>
<dbReference type="Pfam" id="PF07732">
    <property type="entry name" value="Cu-oxidase_3"/>
    <property type="match status" value="1"/>
</dbReference>
<evidence type="ECO:0000256" key="4">
    <source>
        <dbReference type="ARBA" id="ARBA00023008"/>
    </source>
</evidence>
<dbReference type="EMBL" id="KZ825114">
    <property type="protein sequence ID" value="PYI21803.1"/>
    <property type="molecule type" value="Genomic_DNA"/>
</dbReference>
<dbReference type="Pfam" id="PF07731">
    <property type="entry name" value="Cu-oxidase_2"/>
    <property type="match status" value="1"/>
</dbReference>
<comment type="similarity">
    <text evidence="1">Belongs to the multicopper oxidase family.</text>
</comment>
<evidence type="ECO:0000313" key="10">
    <source>
        <dbReference type="EMBL" id="PYI21803.1"/>
    </source>
</evidence>
<dbReference type="InterPro" id="IPR033138">
    <property type="entry name" value="Cu_oxidase_CS"/>
</dbReference>
<protein>
    <submittedName>
        <fullName evidence="10">Putative multi-copper oxidase</fullName>
    </submittedName>
</protein>
<dbReference type="InterPro" id="IPR017762">
    <property type="entry name" value="Multicopper_oxidase_fun"/>
</dbReference>
<evidence type="ECO:0000256" key="3">
    <source>
        <dbReference type="ARBA" id="ARBA00023002"/>
    </source>
</evidence>
<dbReference type="PANTHER" id="PTHR11709:SF394">
    <property type="entry name" value="FI03373P-RELATED"/>
    <property type="match status" value="1"/>
</dbReference>
<evidence type="ECO:0000259" key="7">
    <source>
        <dbReference type="Pfam" id="PF00394"/>
    </source>
</evidence>
<dbReference type="PANTHER" id="PTHR11709">
    <property type="entry name" value="MULTI-COPPER OXIDASE"/>
    <property type="match status" value="1"/>
</dbReference>
<dbReference type="AlphaFoldDB" id="A0A2V5HK38"/>
<feature type="compositionally biased region" description="Basic and acidic residues" evidence="5">
    <location>
        <begin position="354"/>
        <end position="364"/>
    </location>
</feature>
<dbReference type="NCBIfam" id="TIGR03390">
    <property type="entry name" value="ascorbOXfungal"/>
    <property type="match status" value="1"/>
</dbReference>
<keyword evidence="3" id="KW-0560">Oxidoreductase</keyword>
<gene>
    <name evidence="10" type="ORF">BO99DRAFT_430309</name>
</gene>
<dbReference type="GO" id="GO:0016491">
    <property type="term" value="F:oxidoreductase activity"/>
    <property type="evidence" value="ECO:0007669"/>
    <property type="project" value="UniProtKB-KW"/>
</dbReference>
<dbReference type="Pfam" id="PF00394">
    <property type="entry name" value="Cu-oxidase"/>
    <property type="match status" value="1"/>
</dbReference>
<dbReference type="GO" id="GO:0005507">
    <property type="term" value="F:copper ion binding"/>
    <property type="evidence" value="ECO:0007669"/>
    <property type="project" value="InterPro"/>
</dbReference>
<reference evidence="10 11" key="1">
    <citation type="submission" date="2018-02" db="EMBL/GenBank/DDBJ databases">
        <title>The genomes of Aspergillus section Nigri reveals drivers in fungal speciation.</title>
        <authorList>
            <consortium name="DOE Joint Genome Institute"/>
            <person name="Vesth T.C."/>
            <person name="Nybo J."/>
            <person name="Theobald S."/>
            <person name="Brandl J."/>
            <person name="Frisvad J.C."/>
            <person name="Nielsen K.F."/>
            <person name="Lyhne E.K."/>
            <person name="Kogle M.E."/>
            <person name="Kuo A."/>
            <person name="Riley R."/>
            <person name="Clum A."/>
            <person name="Nolan M."/>
            <person name="Lipzen A."/>
            <person name="Salamov A."/>
            <person name="Henrissat B."/>
            <person name="Wiebenga A."/>
            <person name="De vries R.P."/>
            <person name="Grigoriev I.V."/>
            <person name="Mortensen U.H."/>
            <person name="Andersen M.R."/>
            <person name="Baker S.E."/>
        </authorList>
    </citation>
    <scope>NUCLEOTIDE SEQUENCE [LARGE SCALE GENOMIC DNA]</scope>
    <source>
        <strain evidence="10 11">CBS 115571</strain>
    </source>
</reference>
<dbReference type="STRING" id="1450538.A0A2V5HK38"/>
<feature type="domain" description="Plastocyanin-like" evidence="7">
    <location>
        <begin position="163"/>
        <end position="299"/>
    </location>
</feature>
<proteinExistence type="inferred from homology"/>
<feature type="domain" description="Plastocyanin-like" evidence="9">
    <location>
        <begin position="37"/>
        <end position="151"/>
    </location>
</feature>
<dbReference type="PROSITE" id="PS00080">
    <property type="entry name" value="MULTICOPPER_OXIDASE2"/>
    <property type="match status" value="1"/>
</dbReference>
<accession>A0A2V5HK38</accession>
<dbReference type="InterPro" id="IPR002355">
    <property type="entry name" value="Cu_oxidase_Cu_BS"/>
</dbReference>
<dbReference type="OMA" id="QVANNFT"/>
<keyword evidence="6" id="KW-0732">Signal</keyword>
<dbReference type="PROSITE" id="PS00079">
    <property type="entry name" value="MULTICOPPER_OXIDASE1"/>
    <property type="match status" value="1"/>
</dbReference>
<name>A0A2V5HK38_ASPV1</name>
<dbReference type="InterPro" id="IPR001117">
    <property type="entry name" value="Cu-oxidase_2nd"/>
</dbReference>
<sequence length="640" mass="71295">MHVRGLLWTLLACVSGTLAAHLTRHDESFSPDYILRVTEDTVPIACRTRYSALVNGSIPGPTLYLRENQTTWVRVYNDMLSNNLTIHWHGLTASAAPWADGTPSASQWPIKAQHFFDYELRPSIGETGSYFYHSHVGFQASTVTGPLIVAEADGRPPYEYDEERILFLSELFNVTDETATEWLTDPDLKWPGEAEAILVNGQGYRGLNGSEAEASSPYGAWDPTVEEPCSAAVIEVEPDRTYRFRAIGGVALSLLAFAVEDHNELQMISIDGAYTQPASTAWIEIAGGQRYDFLLKTKSVAELESLRQQQRLKNATATNFWIQFETRYRAINSTFYAILSYNSDTSSNKSNQHQTERSQGHRDNSTIYTTVDSGPPAQKPIHIPYALQNWMEYTFEPLEANGFPPSDQVTREVYITAAQIVSPTNLENKHWTMSNRTWDEADATVPYLVDIYAHGEDAIPDYEVAVQPRNGGRDPAQNVYAAKAGELIDIIFVNQANGLAGGFDAHPFHIHGGHVWDLGSGPGAYNATANEAKLRGYNPVLRDTSLLYKYTNGDGSSAGNFTSQGWRAWRLKVDNTGVWMIHCHNIFHMIMGMQTVWVMGNASEITRKVEPALVEGYLTFGGNAYGNATYDPLVTHYFDD</sequence>
<feature type="domain" description="Plastocyanin-like" evidence="8">
    <location>
        <begin position="474"/>
        <end position="600"/>
    </location>
</feature>
<dbReference type="InterPro" id="IPR011706">
    <property type="entry name" value="Cu-oxidase_C"/>
</dbReference>